<proteinExistence type="predicted"/>
<dbReference type="EMBL" id="JBHRSP010000023">
    <property type="protein sequence ID" value="MFC3074321.1"/>
    <property type="molecule type" value="Genomic_DNA"/>
</dbReference>
<name>A0ABV7DHG3_9HYPH</name>
<feature type="chain" id="PRO_5047341778" description="SH3 domain-containing protein" evidence="1">
    <location>
        <begin position="26"/>
        <end position="342"/>
    </location>
</feature>
<gene>
    <name evidence="2" type="ORF">ACFOHH_14515</name>
</gene>
<keyword evidence="3" id="KW-1185">Reference proteome</keyword>
<evidence type="ECO:0000313" key="2">
    <source>
        <dbReference type="EMBL" id="MFC3074321.1"/>
    </source>
</evidence>
<evidence type="ECO:0000256" key="1">
    <source>
        <dbReference type="SAM" id="SignalP"/>
    </source>
</evidence>
<keyword evidence="1" id="KW-0732">Signal</keyword>
<accession>A0ABV7DHG3</accession>
<dbReference type="Gene3D" id="2.30.30.40">
    <property type="entry name" value="SH3 Domains"/>
    <property type="match status" value="1"/>
</dbReference>
<reference evidence="3" key="1">
    <citation type="journal article" date="2019" name="Int. J. Syst. Evol. Microbiol.">
        <title>The Global Catalogue of Microorganisms (GCM) 10K type strain sequencing project: providing services to taxonomists for standard genome sequencing and annotation.</title>
        <authorList>
            <consortium name="The Broad Institute Genomics Platform"/>
            <consortium name="The Broad Institute Genome Sequencing Center for Infectious Disease"/>
            <person name="Wu L."/>
            <person name="Ma J."/>
        </authorList>
    </citation>
    <scope>NUCLEOTIDE SEQUENCE [LARGE SCALE GENOMIC DNA]</scope>
    <source>
        <strain evidence="3">KCTC 52677</strain>
    </source>
</reference>
<comment type="caution">
    <text evidence="2">The sequence shown here is derived from an EMBL/GenBank/DDBJ whole genome shotgun (WGS) entry which is preliminary data.</text>
</comment>
<dbReference type="Proteomes" id="UP001595377">
    <property type="component" value="Unassembled WGS sequence"/>
</dbReference>
<feature type="signal peptide" evidence="1">
    <location>
        <begin position="1"/>
        <end position="25"/>
    </location>
</feature>
<organism evidence="2 3">
    <name type="scientific">Shinella pollutisoli</name>
    <dbReference type="NCBI Taxonomy" id="2250594"/>
    <lineage>
        <taxon>Bacteria</taxon>
        <taxon>Pseudomonadati</taxon>
        <taxon>Pseudomonadota</taxon>
        <taxon>Alphaproteobacteria</taxon>
        <taxon>Hyphomicrobiales</taxon>
        <taxon>Rhizobiaceae</taxon>
        <taxon>Shinella</taxon>
    </lineage>
</organism>
<evidence type="ECO:0000313" key="3">
    <source>
        <dbReference type="Proteomes" id="UP001595377"/>
    </source>
</evidence>
<protein>
    <recommendedName>
        <fullName evidence="4">SH3 domain-containing protein</fullName>
    </recommendedName>
</protein>
<dbReference type="RefSeq" id="WP_257315306.1">
    <property type="nucleotide sequence ID" value="NZ_JANFDG010000011.1"/>
</dbReference>
<evidence type="ECO:0008006" key="4">
    <source>
        <dbReference type="Google" id="ProtNLM"/>
    </source>
</evidence>
<sequence>MVQDRLNALLRAAALLCLLPMAAMAGETLGWHGAKGEEGGASLFYGIPQSDHAPVSFSCPQAGGDLLFAVTFEPAGAADGEETEVLLRAGDITVPIVTTGTRIEMDDSFVLEGRTALDRRLVDLLASRGTLTVSAGDEARQFPLDGAREAAAALIEACAAEAARAAVPGVDACAISAWSTDPDPDGLNVRAAPRGDAAIIGTLPAARDVGGERFATEVSITGSKDGWLRISEGWVLDYIGDDPIDVVFEGEGWVSGRHIGLRLNYRHLHSAPANDSPVVATIAGTIDGMRYGPDSILVDRIHACRGDWLEVEGVLTIDGTAYGPRLRGWTTKTCSNQVTTCP</sequence>